<accession>A0A101FGF9</accession>
<protein>
    <submittedName>
        <fullName evidence="8">Fumarate reductase flavoprotein subunit FccA</fullName>
    </submittedName>
</protein>
<dbReference type="InterPro" id="IPR050315">
    <property type="entry name" value="FAD-oxidoreductase_2"/>
</dbReference>
<feature type="signal peptide" evidence="6">
    <location>
        <begin position="1"/>
        <end position="31"/>
    </location>
</feature>
<feature type="domain" description="FAD-dependent oxidoreductase 2 FAD-binding" evidence="7">
    <location>
        <begin position="73"/>
        <end position="524"/>
    </location>
</feature>
<evidence type="ECO:0000313" key="9">
    <source>
        <dbReference type="Proteomes" id="UP000053326"/>
    </source>
</evidence>
<keyword evidence="3" id="KW-0274">FAD</keyword>
<dbReference type="InterPro" id="IPR027477">
    <property type="entry name" value="Succ_DH/fumarate_Rdtase_cat_sf"/>
</dbReference>
<evidence type="ECO:0000313" key="8">
    <source>
        <dbReference type="EMBL" id="KUK36512.1"/>
    </source>
</evidence>
<evidence type="ECO:0000256" key="5">
    <source>
        <dbReference type="SAM" id="MobiDB-lite"/>
    </source>
</evidence>
<evidence type="ECO:0000256" key="2">
    <source>
        <dbReference type="ARBA" id="ARBA00022630"/>
    </source>
</evidence>
<dbReference type="InterPro" id="IPR036188">
    <property type="entry name" value="FAD/NAD-bd_sf"/>
</dbReference>
<evidence type="ECO:0000256" key="3">
    <source>
        <dbReference type="ARBA" id="ARBA00022827"/>
    </source>
</evidence>
<gene>
    <name evidence="8" type="ORF">XD66_0783</name>
</gene>
<sequence>MEEAKKGISRRSFLKGVAVGAAGIAAAGALAGCGEETGTKTPPKEGEEPKKLSFEVPPEPIPEKDIKETVTADVVVCGAGLAGMCAAISAAQAGAKVVLLEKGSTISLRGIDYGAVGSKIQESSGAKVDKVQAVREIMRWGGYKADQRVVSLWANYSGAAVDWLLDMARAAGQTVKPVPLEHQVVPNSTVPYFTTQTFELVPSEEALAAAPKGEMPRQAAMRYTLETNAKKAGVDIRFNTPAVRLVREDKGRVTGVIAESKDGSYIKFNARKGVILCTGGYENDPEMLKAYIPSTKDIYGITYPGKNNTGDGHKMALWIGAAMDETPHAPMYFDQGLEGLPPAYKPVPLTRQPWLGVNLRGERFVNEDLPYGYVCNAMLQQPGHMKWAVWDSKWPDEAPRFGMTACKAMRPPLHDPKEIDDLIKKGIIKSANTIDELAQKMDVPVETFKATVARYNELAKLGKDLDFGKRPECLTTIEKAPFYAAKLAVCLLVTLGGLKVNEKLQVLDKENKVIPGLYAAGNTSGCFFAYDYPNVMPGLSHGRVLTFGWLAGKNAAAERV</sequence>
<evidence type="ECO:0000256" key="6">
    <source>
        <dbReference type="SAM" id="SignalP"/>
    </source>
</evidence>
<dbReference type="GO" id="GO:0008202">
    <property type="term" value="P:steroid metabolic process"/>
    <property type="evidence" value="ECO:0007669"/>
    <property type="project" value="UniProtKB-ARBA"/>
</dbReference>
<dbReference type="PANTHER" id="PTHR43400">
    <property type="entry name" value="FUMARATE REDUCTASE"/>
    <property type="match status" value="1"/>
</dbReference>
<feature type="compositionally biased region" description="Basic and acidic residues" evidence="5">
    <location>
        <begin position="42"/>
        <end position="53"/>
    </location>
</feature>
<feature type="chain" id="PRO_5038588233" evidence="6">
    <location>
        <begin position="32"/>
        <end position="560"/>
    </location>
</feature>
<evidence type="ECO:0000256" key="1">
    <source>
        <dbReference type="ARBA" id="ARBA00001974"/>
    </source>
</evidence>
<dbReference type="Gene3D" id="3.90.700.10">
    <property type="entry name" value="Succinate dehydrogenase/fumarate reductase flavoprotein, catalytic domain"/>
    <property type="match status" value="1"/>
</dbReference>
<organism evidence="8 9">
    <name type="scientific">Thermacetogenium phaeum</name>
    <dbReference type="NCBI Taxonomy" id="85874"/>
    <lineage>
        <taxon>Bacteria</taxon>
        <taxon>Bacillati</taxon>
        <taxon>Bacillota</taxon>
        <taxon>Clostridia</taxon>
        <taxon>Thermoanaerobacterales</taxon>
        <taxon>Thermoanaerobacteraceae</taxon>
        <taxon>Thermacetogenium</taxon>
    </lineage>
</organism>
<name>A0A101FGF9_9THEO</name>
<reference evidence="9" key="1">
    <citation type="journal article" date="2015" name="MBio">
        <title>Genome-Resolved Metagenomic Analysis Reveals Roles for Candidate Phyla and Other Microbial Community Members in Biogeochemical Transformations in Oil Reservoirs.</title>
        <authorList>
            <person name="Hu P."/>
            <person name="Tom L."/>
            <person name="Singh A."/>
            <person name="Thomas B.C."/>
            <person name="Baker B.J."/>
            <person name="Piceno Y.M."/>
            <person name="Andersen G.L."/>
            <person name="Banfield J.F."/>
        </authorList>
    </citation>
    <scope>NUCLEOTIDE SEQUENCE [LARGE SCALE GENOMIC DNA]</scope>
</reference>
<comment type="caution">
    <text evidence="8">The sequence shown here is derived from an EMBL/GenBank/DDBJ whole genome shotgun (WGS) entry which is preliminary data.</text>
</comment>
<dbReference type="AlphaFoldDB" id="A0A101FGF9"/>
<feature type="region of interest" description="Disordered" evidence="5">
    <location>
        <begin position="33"/>
        <end position="62"/>
    </location>
</feature>
<dbReference type="GO" id="GO:0033765">
    <property type="term" value="F:steroid dehydrogenase activity, acting on the CH-CH group of donors"/>
    <property type="evidence" value="ECO:0007669"/>
    <property type="project" value="UniProtKB-ARBA"/>
</dbReference>
<dbReference type="SUPFAM" id="SSF56425">
    <property type="entry name" value="Succinate dehydrogenase/fumarate reductase flavoprotein, catalytic domain"/>
    <property type="match status" value="1"/>
</dbReference>
<dbReference type="PROSITE" id="PS51257">
    <property type="entry name" value="PROKAR_LIPOPROTEIN"/>
    <property type="match status" value="1"/>
</dbReference>
<evidence type="ECO:0000256" key="4">
    <source>
        <dbReference type="ARBA" id="ARBA00023002"/>
    </source>
</evidence>
<evidence type="ECO:0000259" key="7">
    <source>
        <dbReference type="Pfam" id="PF00890"/>
    </source>
</evidence>
<dbReference type="Gene3D" id="3.50.50.60">
    <property type="entry name" value="FAD/NAD(P)-binding domain"/>
    <property type="match status" value="2"/>
</dbReference>
<dbReference type="SUPFAM" id="SSF51905">
    <property type="entry name" value="FAD/NAD(P)-binding domain"/>
    <property type="match status" value="1"/>
</dbReference>
<dbReference type="EMBL" id="LGFO01000083">
    <property type="protein sequence ID" value="KUK36512.1"/>
    <property type="molecule type" value="Genomic_DNA"/>
</dbReference>
<proteinExistence type="predicted"/>
<dbReference type="PANTHER" id="PTHR43400:SF10">
    <property type="entry name" value="3-OXOSTEROID 1-DEHYDROGENASE"/>
    <property type="match status" value="1"/>
</dbReference>
<dbReference type="Proteomes" id="UP000053326">
    <property type="component" value="Unassembled WGS sequence"/>
</dbReference>
<keyword evidence="4" id="KW-0560">Oxidoreductase</keyword>
<dbReference type="InterPro" id="IPR006311">
    <property type="entry name" value="TAT_signal"/>
</dbReference>
<dbReference type="InterPro" id="IPR003953">
    <property type="entry name" value="FAD-dep_OxRdtase_2_FAD-bd"/>
</dbReference>
<comment type="cofactor">
    <cofactor evidence="1">
        <name>FAD</name>
        <dbReference type="ChEBI" id="CHEBI:57692"/>
    </cofactor>
</comment>
<dbReference type="Pfam" id="PF00890">
    <property type="entry name" value="FAD_binding_2"/>
    <property type="match status" value="1"/>
</dbReference>
<dbReference type="PROSITE" id="PS51318">
    <property type="entry name" value="TAT"/>
    <property type="match status" value="1"/>
</dbReference>
<keyword evidence="6" id="KW-0732">Signal</keyword>
<keyword evidence="2" id="KW-0285">Flavoprotein</keyword>